<gene>
    <name evidence="1" type="ORF">QR680_010892</name>
</gene>
<evidence type="ECO:0000313" key="2">
    <source>
        <dbReference type="Proteomes" id="UP001175271"/>
    </source>
</evidence>
<proteinExistence type="predicted"/>
<reference evidence="1" key="1">
    <citation type="submission" date="2023-06" db="EMBL/GenBank/DDBJ databases">
        <title>Genomic analysis of the entomopathogenic nematode Steinernema hermaphroditum.</title>
        <authorList>
            <person name="Schwarz E.M."/>
            <person name="Heppert J.K."/>
            <person name="Baniya A."/>
            <person name="Schwartz H.T."/>
            <person name="Tan C.-H."/>
            <person name="Antoshechkin I."/>
            <person name="Sternberg P.W."/>
            <person name="Goodrich-Blair H."/>
            <person name="Dillman A.R."/>
        </authorList>
    </citation>
    <scope>NUCLEOTIDE SEQUENCE</scope>
    <source>
        <strain evidence="1">PS9179</strain>
        <tissue evidence="1">Whole animal</tissue>
    </source>
</reference>
<dbReference type="EMBL" id="JAUCMV010000001">
    <property type="protein sequence ID" value="KAK0428592.1"/>
    <property type="molecule type" value="Genomic_DNA"/>
</dbReference>
<organism evidence="1 2">
    <name type="scientific">Steinernema hermaphroditum</name>
    <dbReference type="NCBI Taxonomy" id="289476"/>
    <lineage>
        <taxon>Eukaryota</taxon>
        <taxon>Metazoa</taxon>
        <taxon>Ecdysozoa</taxon>
        <taxon>Nematoda</taxon>
        <taxon>Chromadorea</taxon>
        <taxon>Rhabditida</taxon>
        <taxon>Tylenchina</taxon>
        <taxon>Panagrolaimomorpha</taxon>
        <taxon>Strongyloidoidea</taxon>
        <taxon>Steinernematidae</taxon>
        <taxon>Steinernema</taxon>
    </lineage>
</organism>
<protein>
    <submittedName>
        <fullName evidence="1">Uncharacterized protein</fullName>
    </submittedName>
</protein>
<keyword evidence="2" id="KW-1185">Reference proteome</keyword>
<dbReference type="AlphaFoldDB" id="A0AA39IS78"/>
<name>A0AA39IS78_9BILA</name>
<comment type="caution">
    <text evidence="1">The sequence shown here is derived from an EMBL/GenBank/DDBJ whole genome shotgun (WGS) entry which is preliminary data.</text>
</comment>
<sequence>MPPDPVHDDPVPRRCSGLVKLVEGKKNLLFSYVVVSTNPPKIRRSSGLQEDEFKCTLPFVAEAAIYYKLEGMGHRNDGSLGYKGTPTEALHKSFIIVLQS</sequence>
<dbReference type="Proteomes" id="UP001175271">
    <property type="component" value="Unassembled WGS sequence"/>
</dbReference>
<accession>A0AA39IS78</accession>
<evidence type="ECO:0000313" key="1">
    <source>
        <dbReference type="EMBL" id="KAK0428592.1"/>
    </source>
</evidence>